<feature type="active site" description="Proton donor/acceptor" evidence="3">
    <location>
        <position position="139"/>
    </location>
</feature>
<dbReference type="Proteomes" id="UP000526184">
    <property type="component" value="Unassembled WGS sequence"/>
</dbReference>
<comment type="caution">
    <text evidence="5">The sequence shown here is derived from an EMBL/GenBank/DDBJ whole genome shotgun (WGS) entry which is preliminary data.</text>
</comment>
<dbReference type="Pfam" id="PF00701">
    <property type="entry name" value="DHDPS"/>
    <property type="match status" value="1"/>
</dbReference>
<comment type="similarity">
    <text evidence="2">Belongs to the DapA family.</text>
</comment>
<dbReference type="GO" id="GO:0005829">
    <property type="term" value="C:cytosol"/>
    <property type="evidence" value="ECO:0007669"/>
    <property type="project" value="TreeGrafter"/>
</dbReference>
<evidence type="ECO:0000313" key="6">
    <source>
        <dbReference type="Proteomes" id="UP000526184"/>
    </source>
</evidence>
<keyword evidence="6" id="KW-1185">Reference proteome</keyword>
<dbReference type="GO" id="GO:0008747">
    <property type="term" value="F:N-acetylneuraminate lyase activity"/>
    <property type="evidence" value="ECO:0007669"/>
    <property type="project" value="TreeGrafter"/>
</dbReference>
<dbReference type="EMBL" id="JABMKT010000036">
    <property type="protein sequence ID" value="NYV28348.1"/>
    <property type="molecule type" value="Genomic_DNA"/>
</dbReference>
<sequence length="309" mass="34213">MSYNLDKFKGIFVAMYSTYDESGNISTERAKELTKYYIKKGVKGLYVGGSSGEGVLQSEEERKAVLEAVMEVAKDKLVIIAHIGANSTPESVRLAKHAKECGVDAVSSIPCVYYGFSPKAIKAHWEAMVDATDLPFIIYHIPQTTRFNLPISLLEVMAAKEKVIGIKCSSESTFELQQFKYIGSKVKNGEFIVFNGPDEQFIAGRMIGADGGIGGTYGVMPELFIKLNEYMENKEFDKARELQNEVNEVIKGLLSGPSLYGVAKYILHLRGIETGQPRGPMLPVVEEKDIELAKKLDAKIAELINKYCK</sequence>
<dbReference type="SMART" id="SM01130">
    <property type="entry name" value="DHDPS"/>
    <property type="match status" value="1"/>
</dbReference>
<gene>
    <name evidence="5" type="ORF">HP397_05975</name>
</gene>
<feature type="active site" description="Schiff-base intermediate with substrate" evidence="3">
    <location>
        <position position="167"/>
    </location>
</feature>
<accession>A0A7Z0PFJ6</accession>
<evidence type="ECO:0000256" key="1">
    <source>
        <dbReference type="ARBA" id="ARBA00023239"/>
    </source>
</evidence>
<dbReference type="Gene3D" id="3.20.20.70">
    <property type="entry name" value="Aldolase class I"/>
    <property type="match status" value="1"/>
</dbReference>
<dbReference type="RefSeq" id="WP_180136320.1">
    <property type="nucleotide sequence ID" value="NZ_JABMKT010000036.1"/>
</dbReference>
<reference evidence="5 6" key="1">
    <citation type="submission" date="2020-05" db="EMBL/GenBank/DDBJ databases">
        <title>Streptobacillus felis strain LHL191014123.</title>
        <authorList>
            <person name="Fawzy A."/>
            <person name="Rau J."/>
            <person name="Risse K."/>
            <person name="Schauerte N."/>
            <person name="Geiger C."/>
            <person name="Blom J."/>
            <person name="Imirzalioglu C."/>
            <person name="Falgenhauer J."/>
            <person name="Bach A."/>
            <person name="Herden C."/>
            <person name="Eisenberg T."/>
        </authorList>
    </citation>
    <scope>NUCLEOTIDE SEQUENCE [LARGE SCALE GENOMIC DNA]</scope>
    <source>
        <strain evidence="5 6">LHL191014123</strain>
    </source>
</reference>
<proteinExistence type="inferred from homology"/>
<dbReference type="AlphaFoldDB" id="A0A7Z0PFJ6"/>
<evidence type="ECO:0000256" key="4">
    <source>
        <dbReference type="PIRSR" id="PIRSR001365-2"/>
    </source>
</evidence>
<evidence type="ECO:0000256" key="2">
    <source>
        <dbReference type="PIRNR" id="PIRNR001365"/>
    </source>
</evidence>
<dbReference type="PANTHER" id="PTHR42849">
    <property type="entry name" value="N-ACETYLNEURAMINATE LYASE"/>
    <property type="match status" value="1"/>
</dbReference>
<keyword evidence="1 2" id="KW-0456">Lyase</keyword>
<dbReference type="PIRSF" id="PIRSF001365">
    <property type="entry name" value="DHDPS"/>
    <property type="match status" value="1"/>
</dbReference>
<evidence type="ECO:0000256" key="3">
    <source>
        <dbReference type="PIRSR" id="PIRSR001365-1"/>
    </source>
</evidence>
<dbReference type="PANTHER" id="PTHR42849:SF1">
    <property type="entry name" value="N-ACETYLNEURAMINATE LYASE"/>
    <property type="match status" value="1"/>
</dbReference>
<name>A0A7Z0PFJ6_9FUSO</name>
<dbReference type="GO" id="GO:0019262">
    <property type="term" value="P:N-acetylneuraminate catabolic process"/>
    <property type="evidence" value="ECO:0007669"/>
    <property type="project" value="TreeGrafter"/>
</dbReference>
<feature type="binding site" evidence="4">
    <location>
        <position position="213"/>
    </location>
    <ligand>
        <name>pyruvate</name>
        <dbReference type="ChEBI" id="CHEBI:15361"/>
    </ligand>
</feature>
<dbReference type="SUPFAM" id="SSF51569">
    <property type="entry name" value="Aldolase"/>
    <property type="match status" value="1"/>
</dbReference>
<protein>
    <submittedName>
        <fullName evidence="5">Dihydrodipicolinate synthase family protein</fullName>
    </submittedName>
</protein>
<dbReference type="InterPro" id="IPR013785">
    <property type="entry name" value="Aldolase_TIM"/>
</dbReference>
<organism evidence="5 6">
    <name type="scientific">Streptobacillus felis</name>
    <dbReference type="NCBI Taxonomy" id="1384509"/>
    <lineage>
        <taxon>Bacteria</taxon>
        <taxon>Fusobacteriati</taxon>
        <taxon>Fusobacteriota</taxon>
        <taxon>Fusobacteriia</taxon>
        <taxon>Fusobacteriales</taxon>
        <taxon>Leptotrichiaceae</taxon>
        <taxon>Streptobacillus</taxon>
    </lineage>
</organism>
<evidence type="ECO:0000313" key="5">
    <source>
        <dbReference type="EMBL" id="NYV28348.1"/>
    </source>
</evidence>
<dbReference type="InterPro" id="IPR002220">
    <property type="entry name" value="DapA-like"/>
</dbReference>
<dbReference type="PRINTS" id="PR00146">
    <property type="entry name" value="DHPICSNTHASE"/>
</dbReference>